<evidence type="ECO:0000313" key="5">
    <source>
        <dbReference type="Proteomes" id="UP000184452"/>
    </source>
</evidence>
<dbReference type="PANTHER" id="PTHR33495">
    <property type="entry name" value="ANTI-SIGMA FACTOR ANTAGONIST TM_1081-RELATED-RELATED"/>
    <property type="match status" value="1"/>
</dbReference>
<dbReference type="InterPro" id="IPR036513">
    <property type="entry name" value="STAS_dom_sf"/>
</dbReference>
<reference evidence="4 5" key="1">
    <citation type="submission" date="2016-11" db="EMBL/GenBank/DDBJ databases">
        <authorList>
            <person name="Jaros S."/>
            <person name="Januszkiewicz K."/>
            <person name="Wedrychowicz H."/>
        </authorList>
    </citation>
    <scope>NUCLEOTIDE SEQUENCE [LARGE SCALE GENOMIC DNA]</scope>
    <source>
        <strain evidence="4 5">CGMCC 4.5723</strain>
    </source>
</reference>
<dbReference type="EMBL" id="FQZK01000001">
    <property type="protein sequence ID" value="SHI48029.1"/>
    <property type="molecule type" value="Genomic_DNA"/>
</dbReference>
<comment type="similarity">
    <text evidence="1 2">Belongs to the anti-sigma-factor antagonist family.</text>
</comment>
<dbReference type="GO" id="GO:0043856">
    <property type="term" value="F:anti-sigma factor antagonist activity"/>
    <property type="evidence" value="ECO:0007669"/>
    <property type="project" value="InterPro"/>
</dbReference>
<evidence type="ECO:0000313" key="4">
    <source>
        <dbReference type="EMBL" id="SHI48029.1"/>
    </source>
</evidence>
<proteinExistence type="inferred from homology"/>
<keyword evidence="5" id="KW-1185">Reference proteome</keyword>
<feature type="domain" description="STAS" evidence="3">
    <location>
        <begin position="15"/>
        <end position="112"/>
    </location>
</feature>
<dbReference type="PROSITE" id="PS50801">
    <property type="entry name" value="STAS"/>
    <property type="match status" value="1"/>
</dbReference>
<dbReference type="RefSeq" id="WP_073374194.1">
    <property type="nucleotide sequence ID" value="NZ_FQZK01000001.1"/>
</dbReference>
<evidence type="ECO:0000259" key="3">
    <source>
        <dbReference type="PROSITE" id="PS50801"/>
    </source>
</evidence>
<sequence length="112" mass="11728">MARDVRFQDCLPHTGVAVVPVEGEIDLATVPGLRARLAVAVGDQACECLVVDLDGVGFLDASGVGALVAAHHAMAARGGRVVLARPRPPVARVLEILGMERLFDIVRAPAVR</sequence>
<dbReference type="Proteomes" id="UP000184452">
    <property type="component" value="Unassembled WGS sequence"/>
</dbReference>
<accession>A0A1M6BH42</accession>
<dbReference type="InterPro" id="IPR002645">
    <property type="entry name" value="STAS_dom"/>
</dbReference>
<dbReference type="AlphaFoldDB" id="A0A1M6BH42"/>
<dbReference type="Gene3D" id="3.30.750.24">
    <property type="entry name" value="STAS domain"/>
    <property type="match status" value="1"/>
</dbReference>
<protein>
    <recommendedName>
        <fullName evidence="2">Anti-sigma factor antagonist</fullName>
    </recommendedName>
</protein>
<dbReference type="SUPFAM" id="SSF52091">
    <property type="entry name" value="SpoIIaa-like"/>
    <property type="match status" value="1"/>
</dbReference>
<evidence type="ECO:0000256" key="2">
    <source>
        <dbReference type="RuleBase" id="RU003749"/>
    </source>
</evidence>
<organism evidence="4 5">
    <name type="scientific">Nocardiopsis flavescens</name>
    <dbReference type="NCBI Taxonomy" id="758803"/>
    <lineage>
        <taxon>Bacteria</taxon>
        <taxon>Bacillati</taxon>
        <taxon>Actinomycetota</taxon>
        <taxon>Actinomycetes</taxon>
        <taxon>Streptosporangiales</taxon>
        <taxon>Nocardiopsidaceae</taxon>
        <taxon>Nocardiopsis</taxon>
    </lineage>
</organism>
<dbReference type="CDD" id="cd07043">
    <property type="entry name" value="STAS_anti-anti-sigma_factors"/>
    <property type="match status" value="1"/>
</dbReference>
<dbReference type="PANTHER" id="PTHR33495:SF2">
    <property type="entry name" value="ANTI-SIGMA FACTOR ANTAGONIST TM_1081-RELATED"/>
    <property type="match status" value="1"/>
</dbReference>
<dbReference type="NCBIfam" id="TIGR00377">
    <property type="entry name" value="ant_ant_sig"/>
    <property type="match status" value="1"/>
</dbReference>
<name>A0A1M6BH42_9ACTN</name>
<dbReference type="STRING" id="758803.SAMN05421803_101352"/>
<dbReference type="InterPro" id="IPR003658">
    <property type="entry name" value="Anti-sigma_ant"/>
</dbReference>
<dbReference type="Pfam" id="PF01740">
    <property type="entry name" value="STAS"/>
    <property type="match status" value="1"/>
</dbReference>
<gene>
    <name evidence="4" type="ORF">SAMN05421803_101352</name>
</gene>
<evidence type="ECO:0000256" key="1">
    <source>
        <dbReference type="ARBA" id="ARBA00009013"/>
    </source>
</evidence>